<evidence type="ECO:0000313" key="4">
    <source>
        <dbReference type="WBParaSite" id="NBR_0001305001-mRNA-1"/>
    </source>
</evidence>
<dbReference type="STRING" id="27835.A0A0N4Y9P4"/>
<accession>A0A0N4Y9P4</accession>
<dbReference type="InterPro" id="IPR027124">
    <property type="entry name" value="Swc5/CFDP1/2"/>
</dbReference>
<reference evidence="2 3" key="2">
    <citation type="submission" date="2018-11" db="EMBL/GenBank/DDBJ databases">
        <authorList>
            <consortium name="Pathogen Informatics"/>
        </authorList>
    </citation>
    <scope>NUCLEOTIDE SEQUENCE [LARGE SCALE GENOMIC DNA]</scope>
</reference>
<evidence type="ECO:0000259" key="1">
    <source>
        <dbReference type="Pfam" id="PF03372"/>
    </source>
</evidence>
<gene>
    <name evidence="2" type="ORF">NBR_LOCUS13051</name>
</gene>
<feature type="domain" description="Endonuclease/exonuclease/phosphatase" evidence="1">
    <location>
        <begin position="2"/>
        <end position="201"/>
    </location>
</feature>
<dbReference type="PANTHER" id="PTHR23227:SF83">
    <property type="entry name" value="ENDONUCLEASE_EXONUCLEASE_PHOSPHATASE DOMAIN-CONTAINING PROTEIN"/>
    <property type="match status" value="1"/>
</dbReference>
<dbReference type="WBParaSite" id="NBR_0001305001-mRNA-1">
    <property type="protein sequence ID" value="NBR_0001305001-mRNA-1"/>
    <property type="gene ID" value="NBR_0001305001"/>
</dbReference>
<dbReference type="InterPro" id="IPR005135">
    <property type="entry name" value="Endo/exonuclease/phosphatase"/>
</dbReference>
<proteinExistence type="predicted"/>
<protein>
    <submittedName>
        <fullName evidence="4">Endo/exonuclease/phosphatase domain-containing protein</fullName>
    </submittedName>
</protein>
<dbReference type="Gene3D" id="3.60.10.10">
    <property type="entry name" value="Endonuclease/exonuclease/phosphatase"/>
    <property type="match status" value="1"/>
</dbReference>
<reference evidence="4" key="1">
    <citation type="submission" date="2017-02" db="UniProtKB">
        <authorList>
            <consortium name="WormBaseParasite"/>
        </authorList>
    </citation>
    <scope>IDENTIFICATION</scope>
</reference>
<dbReference type="OMA" id="RINNRIM"/>
<dbReference type="CDD" id="cd09076">
    <property type="entry name" value="L1-EN"/>
    <property type="match status" value="1"/>
</dbReference>
<dbReference type="PANTHER" id="PTHR23227">
    <property type="entry name" value="BUCENTAUR RELATED"/>
    <property type="match status" value="1"/>
</dbReference>
<dbReference type="Pfam" id="PF03372">
    <property type="entry name" value="Exo_endo_phos"/>
    <property type="match status" value="1"/>
</dbReference>
<sequence length="203" mass="22858">MRRKNIQVLCLQETRWKGEKAKEIGEGVKLFYKGEDGKENGVGIAVSEALEDSVSAVHRINNRIMTLRVEMKEGCWTIISAYAPQTGCSENDKDEFYMTLDEAIRSVPEGDMLTIAGDLNGHVGEERRGMERVHGGHRIGTRTDDGERIVDLLANAHDLAICNTFFAKRESQKVTYSSGGRKTEIDYILVRRPALKTQNSKRR</sequence>
<evidence type="ECO:0000313" key="3">
    <source>
        <dbReference type="Proteomes" id="UP000271162"/>
    </source>
</evidence>
<keyword evidence="3" id="KW-1185">Reference proteome</keyword>
<dbReference type="GO" id="GO:0003824">
    <property type="term" value="F:catalytic activity"/>
    <property type="evidence" value="ECO:0007669"/>
    <property type="project" value="InterPro"/>
</dbReference>
<dbReference type="Proteomes" id="UP000271162">
    <property type="component" value="Unassembled WGS sequence"/>
</dbReference>
<name>A0A0N4Y9P4_NIPBR</name>
<evidence type="ECO:0000313" key="2">
    <source>
        <dbReference type="EMBL" id="VDL76640.1"/>
    </source>
</evidence>
<dbReference type="InterPro" id="IPR036691">
    <property type="entry name" value="Endo/exonu/phosph_ase_sf"/>
</dbReference>
<dbReference type="EMBL" id="UYSL01020929">
    <property type="protein sequence ID" value="VDL76640.1"/>
    <property type="molecule type" value="Genomic_DNA"/>
</dbReference>
<organism evidence="4">
    <name type="scientific">Nippostrongylus brasiliensis</name>
    <name type="common">Rat hookworm</name>
    <dbReference type="NCBI Taxonomy" id="27835"/>
    <lineage>
        <taxon>Eukaryota</taxon>
        <taxon>Metazoa</taxon>
        <taxon>Ecdysozoa</taxon>
        <taxon>Nematoda</taxon>
        <taxon>Chromadorea</taxon>
        <taxon>Rhabditida</taxon>
        <taxon>Rhabditina</taxon>
        <taxon>Rhabditomorpha</taxon>
        <taxon>Strongyloidea</taxon>
        <taxon>Heligmosomidae</taxon>
        <taxon>Nippostrongylus</taxon>
    </lineage>
</organism>
<dbReference type="AlphaFoldDB" id="A0A0N4Y9P4"/>
<dbReference type="SUPFAM" id="SSF56219">
    <property type="entry name" value="DNase I-like"/>
    <property type="match status" value="1"/>
</dbReference>